<dbReference type="CDD" id="cd11377">
    <property type="entry name" value="Pro-peptidase_S53"/>
    <property type="match status" value="1"/>
</dbReference>
<keyword evidence="12" id="KW-1185">Reference proteome</keyword>
<dbReference type="SUPFAM" id="SSF54897">
    <property type="entry name" value="Protease propeptides/inhibitors"/>
    <property type="match status" value="1"/>
</dbReference>
<dbReference type="InterPro" id="IPR030400">
    <property type="entry name" value="Sedolisin_dom"/>
</dbReference>
<evidence type="ECO:0000313" key="11">
    <source>
        <dbReference type="EMBL" id="BBE41769.1"/>
    </source>
</evidence>
<dbReference type="Gene3D" id="3.40.50.200">
    <property type="entry name" value="Peptidase S8/S53 domain"/>
    <property type="match status" value="1"/>
</dbReference>
<feature type="domain" description="Peptidase S53" evidence="10">
    <location>
        <begin position="238"/>
        <end position="601"/>
    </location>
</feature>
<keyword evidence="9" id="KW-1133">Transmembrane helix</keyword>
<dbReference type="Gene3D" id="2.60.40.10">
    <property type="entry name" value="Immunoglobulins"/>
    <property type="match status" value="1"/>
</dbReference>
<dbReference type="InterPro" id="IPR000209">
    <property type="entry name" value="Peptidase_S8/S53_dom"/>
</dbReference>
<gene>
    <name evidence="11" type="ORF">NAS2_0378</name>
</gene>
<dbReference type="PROSITE" id="PS51695">
    <property type="entry name" value="SEDOLISIN"/>
    <property type="match status" value="1"/>
</dbReference>
<dbReference type="Pfam" id="PF17957">
    <property type="entry name" value="Big_7"/>
    <property type="match status" value="1"/>
</dbReference>
<evidence type="ECO:0000259" key="10">
    <source>
        <dbReference type="PROSITE" id="PS51695"/>
    </source>
</evidence>
<evidence type="ECO:0000256" key="9">
    <source>
        <dbReference type="SAM" id="Phobius"/>
    </source>
</evidence>
<dbReference type="InterPro" id="IPR013783">
    <property type="entry name" value="Ig-like_fold"/>
</dbReference>
<organism evidence="11 12">
    <name type="scientific">Conexivisphaera calida</name>
    <dbReference type="NCBI Taxonomy" id="1874277"/>
    <lineage>
        <taxon>Archaea</taxon>
        <taxon>Nitrososphaerota</taxon>
        <taxon>Conexivisphaeria</taxon>
        <taxon>Conexivisphaerales</taxon>
        <taxon>Conexivisphaeraceae</taxon>
        <taxon>Conexivisphaera</taxon>
    </lineage>
</organism>
<keyword evidence="9" id="KW-0812">Transmembrane</keyword>
<dbReference type="PANTHER" id="PTHR14218">
    <property type="entry name" value="PROTEASE S8 TRIPEPTIDYL PEPTIDASE I CLN2"/>
    <property type="match status" value="1"/>
</dbReference>
<feature type="transmembrane region" description="Helical" evidence="9">
    <location>
        <begin position="1285"/>
        <end position="1304"/>
    </location>
</feature>
<dbReference type="InterPro" id="IPR050819">
    <property type="entry name" value="Tripeptidyl-peptidase_I"/>
</dbReference>
<evidence type="ECO:0000256" key="5">
    <source>
        <dbReference type="ARBA" id="ARBA00022825"/>
    </source>
</evidence>
<dbReference type="SMART" id="SM00944">
    <property type="entry name" value="Pro-kuma_activ"/>
    <property type="match status" value="1"/>
</dbReference>
<evidence type="ECO:0000256" key="1">
    <source>
        <dbReference type="ARBA" id="ARBA00001913"/>
    </source>
</evidence>
<evidence type="ECO:0000256" key="6">
    <source>
        <dbReference type="ARBA" id="ARBA00022837"/>
    </source>
</evidence>
<evidence type="ECO:0000256" key="2">
    <source>
        <dbReference type="ARBA" id="ARBA00022670"/>
    </source>
</evidence>
<dbReference type="GO" id="GO:0008240">
    <property type="term" value="F:tripeptidyl-peptidase activity"/>
    <property type="evidence" value="ECO:0007669"/>
    <property type="project" value="TreeGrafter"/>
</dbReference>
<evidence type="ECO:0000256" key="3">
    <source>
        <dbReference type="ARBA" id="ARBA00022723"/>
    </source>
</evidence>
<dbReference type="KEGG" id="ccai:NAS2_0378"/>
<dbReference type="InterPro" id="IPR017001">
    <property type="entry name" value="Pept_S53_physarolisin-II_arc"/>
</dbReference>
<keyword evidence="3" id="KW-0479">Metal-binding</keyword>
<evidence type="ECO:0000256" key="7">
    <source>
        <dbReference type="ARBA" id="ARBA00023145"/>
    </source>
</evidence>
<dbReference type="SUPFAM" id="SSF52743">
    <property type="entry name" value="Subtilisin-like"/>
    <property type="match status" value="1"/>
</dbReference>
<dbReference type="InterPro" id="IPR015366">
    <property type="entry name" value="S53_propep"/>
</dbReference>
<sequence>MGMHRTPHGLGYSSSSSSWKRLISLAALAALISASFSISPALALSSPSPIYSSSLPSAFVPAYSQQPPSPSLPGFSLVGPLPGDEPVLVSVTVPLRNQGLLYSMAEEISTPGSPEYDHFLTRSQAEELFYPTQEFDRVESYLESHGFRIEFAALDSALVAVGTASQVKEYLGLSVDLYSNGTLSYYATSGTPSISGAYVYVSNATSVLLWHPPDMVTGSALRGIAAIAGPNQTLPAEGMPVTYLRSAYNETGLLSSGYNGSGRTIGILDFYGDPYIAGQLAAFDSEFGIQGPPNFTVVPIGPYDPGIGIIEGWAGEISGDVEISHAMAPGANMTLYVANGALPLGSIIAYIVQQDSVDVLSQSFSIPESYVSSYGASFLESNIISADQYYALGTAEGITFIASTGDAGGSGYSAGPLGTPGYPSTSPFVTAAGGTTVYASGNSTVQTAWSNYGFVPFLSNYGGSTGGVSSLEPLPWYQSGASSIQVPASYPNGRMVPDLSLSASPYPGTWVVYPGNSTGTFGGTSEASPLLAGVLAVVVQATGHRLGLLNPFLYSRGYSTGSVDPVTFGYNIPWVAGPGYNLVTGLGTPNAGMMALALEGCANSSSAASLNMTVQALGPSMEAPANNEFFPGQEMVVLANITRGGEAVTAGNFSADLVTLQGNLSSTPLQYSPALGEWVGRMEVPAEASGIAYVEVSGSSSGVQGNGMTEVFAGYVAQYLWPPPVYPESSQFGIQIYASVTDLSGNVISPANVSVSVVPMSYNVTDNEYSPGAPVALQYYPWYGLWTGYMGGSYPLGPMVLETQGAYGYLPFMQGADLQDSFILPQVVAEPGSVAPGQSIFVQATVIPPFNSPSTTSLSTGLPVSYNAMFGSNMTVELLNSSGIEVASAPAPASPTDPGIYEATLRVPSNSTPGIYTVILSSSYNSMSLGAWINGSFFGQIYVSPLQSTPRITVASSAYEGQPIEVEANITYANGTEVRYGMYVASVYSSDLQSEYGQHALYGIPLHYDPSTDTWVGSAQLPSPYEPFAYNATTGSVAVGPQGYSGPYDVFVSGISWDGVPTNASLSAQRSLYVSPIIFLEGRSLVRPVQTSGLALMDDNLTMSSGSMHDDVFLGVDSIEGPVNISSSSVNGTLYLRNSTAVLEYVTGGNVVAVGSELTLIDSHLSSLTLLNSTVSVQSSTISSISPAPPSIDIVSPLPDVQYGGAIPVEVNVTGQSISSVSVSVDGSNVYSTSHGGLLEFQLNASSYPDGTHELEVLATQSDGISSSSLVQFETGAQLVTLTHYLYAVLGIALAALVLSLVALELHRRRSAGSGAPSPATSSGTPPPPTGPS</sequence>
<reference evidence="11 12" key="1">
    <citation type="journal article" date="2019" name="ISME J.">
        <title>Isolation and characterization of a thermophilic sulfur- and iron-reducing thaumarchaeote from a terrestrial acidic hot spring.</title>
        <authorList>
            <person name="Kato S."/>
            <person name="Itoh T."/>
            <person name="Yuki M."/>
            <person name="Nagamori M."/>
            <person name="Ohnishi M."/>
            <person name="Uematsu K."/>
            <person name="Suzuki K."/>
            <person name="Takashina T."/>
            <person name="Ohkuma M."/>
        </authorList>
    </citation>
    <scope>NUCLEOTIDE SEQUENCE [LARGE SCALE GENOMIC DNA]</scope>
    <source>
        <strain evidence="11 12">NAS-02</strain>
    </source>
</reference>
<dbReference type="PIRSF" id="PIRSF032623">
    <property type="entry name" value="Peptidase_SSO2181_prd"/>
    <property type="match status" value="1"/>
</dbReference>
<dbReference type="CDD" id="cd04056">
    <property type="entry name" value="Peptidases_S53"/>
    <property type="match status" value="1"/>
</dbReference>
<dbReference type="EMBL" id="AP018732">
    <property type="protein sequence ID" value="BBE41769.1"/>
    <property type="molecule type" value="Genomic_DNA"/>
</dbReference>
<dbReference type="Proteomes" id="UP000509448">
    <property type="component" value="Chromosome"/>
</dbReference>
<keyword evidence="9" id="KW-0472">Membrane</keyword>
<dbReference type="Pfam" id="PF09286">
    <property type="entry name" value="Pro-kuma_activ"/>
    <property type="match status" value="1"/>
</dbReference>
<name>A0A4P2VB88_9ARCH</name>
<evidence type="ECO:0000256" key="8">
    <source>
        <dbReference type="SAM" id="MobiDB-lite"/>
    </source>
</evidence>
<dbReference type="GO" id="GO:0046872">
    <property type="term" value="F:metal ion binding"/>
    <property type="evidence" value="ECO:0007669"/>
    <property type="project" value="UniProtKB-KW"/>
</dbReference>
<comment type="cofactor">
    <cofactor evidence="1">
        <name>Ca(2+)</name>
        <dbReference type="ChEBI" id="CHEBI:29108"/>
    </cofactor>
</comment>
<feature type="region of interest" description="Disordered" evidence="8">
    <location>
        <begin position="1311"/>
        <end position="1333"/>
    </location>
</feature>
<accession>A0A4P2VB88</accession>
<dbReference type="InterPro" id="IPR036852">
    <property type="entry name" value="Peptidase_S8/S53_dom_sf"/>
</dbReference>
<keyword evidence="6" id="KW-0106">Calcium</keyword>
<dbReference type="PANTHER" id="PTHR14218:SF15">
    <property type="entry name" value="TRIPEPTIDYL-PEPTIDASE 1"/>
    <property type="match status" value="1"/>
</dbReference>
<dbReference type="GO" id="GO:0006508">
    <property type="term" value="P:proteolysis"/>
    <property type="evidence" value="ECO:0007669"/>
    <property type="project" value="UniProtKB-KW"/>
</dbReference>
<keyword evidence="5" id="KW-0720">Serine protease</keyword>
<feature type="compositionally biased region" description="Low complexity" evidence="8">
    <location>
        <begin position="1312"/>
        <end position="1324"/>
    </location>
</feature>
<keyword evidence="7" id="KW-0865">Zymogen</keyword>
<protein>
    <recommendedName>
        <fullName evidence="10">Peptidase S53 domain-containing protein</fullName>
    </recommendedName>
</protein>
<keyword evidence="2" id="KW-0645">Protease</keyword>
<dbReference type="GO" id="GO:0004252">
    <property type="term" value="F:serine-type endopeptidase activity"/>
    <property type="evidence" value="ECO:0007669"/>
    <property type="project" value="InterPro"/>
</dbReference>
<evidence type="ECO:0000256" key="4">
    <source>
        <dbReference type="ARBA" id="ARBA00022801"/>
    </source>
</evidence>
<dbReference type="Pfam" id="PF00082">
    <property type="entry name" value="Peptidase_S8"/>
    <property type="match status" value="1"/>
</dbReference>
<keyword evidence="4" id="KW-0378">Hydrolase</keyword>
<evidence type="ECO:0000313" key="12">
    <source>
        <dbReference type="Proteomes" id="UP000509448"/>
    </source>
</evidence>
<proteinExistence type="predicted"/>